<organism evidence="2 3">
    <name type="scientific">Tetranychus urticae</name>
    <name type="common">Two-spotted spider mite</name>
    <dbReference type="NCBI Taxonomy" id="32264"/>
    <lineage>
        <taxon>Eukaryota</taxon>
        <taxon>Metazoa</taxon>
        <taxon>Ecdysozoa</taxon>
        <taxon>Arthropoda</taxon>
        <taxon>Chelicerata</taxon>
        <taxon>Arachnida</taxon>
        <taxon>Acari</taxon>
        <taxon>Acariformes</taxon>
        <taxon>Trombidiformes</taxon>
        <taxon>Prostigmata</taxon>
        <taxon>Eleutherengona</taxon>
        <taxon>Raphignathae</taxon>
        <taxon>Tetranychoidea</taxon>
        <taxon>Tetranychidae</taxon>
        <taxon>Tetranychus</taxon>
    </lineage>
</organism>
<dbReference type="EMBL" id="CAEY01001790">
    <property type="status" value="NOT_ANNOTATED_CDS"/>
    <property type="molecule type" value="Genomic_DNA"/>
</dbReference>
<evidence type="ECO:0000313" key="3">
    <source>
        <dbReference type="Proteomes" id="UP000015104"/>
    </source>
</evidence>
<proteinExistence type="predicted"/>
<reference evidence="3" key="1">
    <citation type="submission" date="2011-08" db="EMBL/GenBank/DDBJ databases">
        <authorList>
            <person name="Rombauts S."/>
        </authorList>
    </citation>
    <scope>NUCLEOTIDE SEQUENCE</scope>
    <source>
        <strain evidence="3">London</strain>
    </source>
</reference>
<dbReference type="Proteomes" id="UP000015104">
    <property type="component" value="Unassembled WGS sequence"/>
</dbReference>
<sequence>MVRRIEESQPGQRLEEPQGAVVSRSQAIAFTPRHAGTLAKFFTKQEPNPRRDLRVCKRV</sequence>
<evidence type="ECO:0000256" key="1">
    <source>
        <dbReference type="SAM" id="MobiDB-lite"/>
    </source>
</evidence>
<dbReference type="AlphaFoldDB" id="T1K6E0"/>
<reference evidence="2" key="2">
    <citation type="submission" date="2015-06" db="UniProtKB">
        <authorList>
            <consortium name="EnsemblMetazoa"/>
        </authorList>
    </citation>
    <scope>IDENTIFICATION</scope>
</reference>
<keyword evidence="3" id="KW-1185">Reference proteome</keyword>
<feature type="region of interest" description="Disordered" evidence="1">
    <location>
        <begin position="1"/>
        <end position="20"/>
    </location>
</feature>
<name>T1K6E0_TETUR</name>
<evidence type="ECO:0000313" key="2">
    <source>
        <dbReference type="EnsemblMetazoa" id="tetur06g00150.1"/>
    </source>
</evidence>
<dbReference type="HOGENOM" id="CLU_2963780_0_0_1"/>
<accession>T1K6E0</accession>
<dbReference type="EnsemblMetazoa" id="tetur06g00150.1">
    <property type="protein sequence ID" value="tetur06g00150.1"/>
    <property type="gene ID" value="tetur06g00150"/>
</dbReference>
<protein>
    <submittedName>
        <fullName evidence="2">Uncharacterized protein</fullName>
    </submittedName>
</protein>